<accession>A0ABU7R2Z6</accession>
<dbReference type="Proteomes" id="UP001350005">
    <property type="component" value="Unassembled WGS sequence"/>
</dbReference>
<sequence>MKILFTSYHLRSLNMELEPVEFETAPKEGDRVQIDHFVTPNEKTLIVECLESQKRITSGEVGTRVWLKRNNETVLMINLFFEEYTEPEEPIVF</sequence>
<keyword evidence="2" id="KW-1185">Reference proteome</keyword>
<comment type="caution">
    <text evidence="1">The sequence shown here is derived from an EMBL/GenBank/DDBJ whole genome shotgun (WGS) entry which is preliminary data.</text>
</comment>
<name>A0ABU7R2Z6_9FLAO</name>
<protein>
    <submittedName>
        <fullName evidence="1">Uncharacterized protein</fullName>
    </submittedName>
</protein>
<organism evidence="1 2">
    <name type="scientific">Chryseobacterium arthrosphaerae</name>
    <dbReference type="NCBI Taxonomy" id="651561"/>
    <lineage>
        <taxon>Bacteria</taxon>
        <taxon>Pseudomonadati</taxon>
        <taxon>Bacteroidota</taxon>
        <taxon>Flavobacteriia</taxon>
        <taxon>Flavobacteriales</taxon>
        <taxon>Weeksellaceae</taxon>
        <taxon>Chryseobacterium group</taxon>
        <taxon>Chryseobacterium</taxon>
    </lineage>
</organism>
<evidence type="ECO:0000313" key="2">
    <source>
        <dbReference type="Proteomes" id="UP001350005"/>
    </source>
</evidence>
<proteinExistence type="predicted"/>
<evidence type="ECO:0000313" key="1">
    <source>
        <dbReference type="EMBL" id="MEE6129158.1"/>
    </source>
</evidence>
<dbReference type="EMBL" id="JAZGJU010000040">
    <property type="protein sequence ID" value="MEE6129158.1"/>
    <property type="molecule type" value="Genomic_DNA"/>
</dbReference>
<reference evidence="1 2" key="1">
    <citation type="submission" date="2024-01" db="EMBL/GenBank/DDBJ databases">
        <title>Whole genome of Chryseobacterium arthrosphaerae NNCa 2741.</title>
        <authorList>
            <person name="Boriskina E.V."/>
            <person name="Gordinskaya N.A."/>
            <person name="Kropotov V.S."/>
            <person name="Alekseeva A.E."/>
            <person name="Makhova M.A."/>
            <person name="Kryazhev D.V."/>
            <person name="Shkurkina I.S."/>
        </authorList>
    </citation>
    <scope>NUCLEOTIDE SEQUENCE [LARGE SCALE GENOMIC DNA]</scope>
    <source>
        <strain evidence="1 2">NNCa 2741</strain>
    </source>
</reference>
<gene>
    <name evidence="1" type="ORF">V2E39_17295</name>
</gene>